<proteinExistence type="predicted"/>
<organism evidence="2 3">
    <name type="scientific">Thalassolituus maritimus</name>
    <dbReference type="NCBI Taxonomy" id="484498"/>
    <lineage>
        <taxon>Bacteria</taxon>
        <taxon>Pseudomonadati</taxon>
        <taxon>Pseudomonadota</taxon>
        <taxon>Gammaproteobacteria</taxon>
        <taxon>Oceanospirillales</taxon>
        <taxon>Oceanospirillaceae</taxon>
        <taxon>Thalassolituus</taxon>
    </lineage>
</organism>
<accession>A0A1N7J8A4</accession>
<dbReference type="STRING" id="484498.SAMN05421686_101472"/>
<dbReference type="Pfam" id="PF04341">
    <property type="entry name" value="DUF485"/>
    <property type="match status" value="1"/>
</dbReference>
<dbReference type="InterPro" id="IPR052959">
    <property type="entry name" value="Inner_membrane_assoc"/>
</dbReference>
<reference evidence="3" key="1">
    <citation type="submission" date="2017-01" db="EMBL/GenBank/DDBJ databases">
        <authorList>
            <person name="Varghese N."/>
            <person name="Submissions S."/>
        </authorList>
    </citation>
    <scope>NUCLEOTIDE SEQUENCE [LARGE SCALE GENOMIC DNA]</scope>
    <source>
        <strain evidence="3">DSM 24913</strain>
    </source>
</reference>
<dbReference type="PANTHER" id="PTHR38598:SF1">
    <property type="entry name" value="INNER MEMBRANE PROTEIN YJCH"/>
    <property type="match status" value="1"/>
</dbReference>
<keyword evidence="3" id="KW-1185">Reference proteome</keyword>
<dbReference type="EMBL" id="FTOH01000001">
    <property type="protein sequence ID" value="SIS45618.1"/>
    <property type="molecule type" value="Genomic_DNA"/>
</dbReference>
<dbReference type="InterPro" id="IPR007436">
    <property type="entry name" value="DUF485"/>
</dbReference>
<keyword evidence="1" id="KW-1133">Transmembrane helix</keyword>
<dbReference type="RefSeq" id="WP_068435142.1">
    <property type="nucleotide sequence ID" value="NZ_CAJWBH010000003.1"/>
</dbReference>
<dbReference type="AlphaFoldDB" id="A0A1N7J8A4"/>
<dbReference type="OrthoDB" id="5297034at2"/>
<keyword evidence="1" id="KW-0812">Transmembrane</keyword>
<evidence type="ECO:0000256" key="1">
    <source>
        <dbReference type="SAM" id="Phobius"/>
    </source>
</evidence>
<feature type="transmembrane region" description="Helical" evidence="1">
    <location>
        <begin position="74"/>
        <end position="94"/>
    </location>
</feature>
<evidence type="ECO:0000313" key="3">
    <source>
        <dbReference type="Proteomes" id="UP000185639"/>
    </source>
</evidence>
<sequence length="114" mass="13330">MPSHLNFSQNSNAKEYRAKLLIHPEYQRLRVRIRQYRASVAVVLLTCYLSFLFVFVSFPQVLLQPVSAQNPTPWLIPAAIMLILFQFLVTGVYVKQMNTVFDDELERIRQDVEV</sequence>
<protein>
    <submittedName>
        <fullName evidence="2">Uncharacterized membrane protein, DUF485 family</fullName>
    </submittedName>
</protein>
<keyword evidence="1" id="KW-0472">Membrane</keyword>
<dbReference type="Proteomes" id="UP000185639">
    <property type="component" value="Unassembled WGS sequence"/>
</dbReference>
<feature type="transmembrane region" description="Helical" evidence="1">
    <location>
        <begin position="38"/>
        <end position="62"/>
    </location>
</feature>
<evidence type="ECO:0000313" key="2">
    <source>
        <dbReference type="EMBL" id="SIS45618.1"/>
    </source>
</evidence>
<dbReference type="PANTHER" id="PTHR38598">
    <property type="entry name" value="INNER MEMBRANE PROTEIN YJCH"/>
    <property type="match status" value="1"/>
</dbReference>
<gene>
    <name evidence="2" type="ORF">SAMN05421686_101472</name>
</gene>
<dbReference type="GO" id="GO:0005886">
    <property type="term" value="C:plasma membrane"/>
    <property type="evidence" value="ECO:0007669"/>
    <property type="project" value="TreeGrafter"/>
</dbReference>
<name>A0A1N7J8A4_9GAMM</name>